<dbReference type="GO" id="GO:0020037">
    <property type="term" value="F:heme binding"/>
    <property type="evidence" value="ECO:0007669"/>
    <property type="project" value="InterPro"/>
</dbReference>
<comment type="similarity">
    <text evidence="3 8">Belongs to the cytochrome P450 family.</text>
</comment>
<dbReference type="Gene3D" id="1.10.630.10">
    <property type="entry name" value="Cytochrome P450"/>
    <property type="match status" value="1"/>
</dbReference>
<evidence type="ECO:0000256" key="5">
    <source>
        <dbReference type="ARBA" id="ARBA00023002"/>
    </source>
</evidence>
<comment type="pathway">
    <text evidence="2">Mycotoxin biosynthesis.</text>
</comment>
<keyword evidence="8" id="KW-0503">Monooxygenase</keyword>
<organism evidence="9 10">
    <name type="scientific">Byssothecium circinans</name>
    <dbReference type="NCBI Taxonomy" id="147558"/>
    <lineage>
        <taxon>Eukaryota</taxon>
        <taxon>Fungi</taxon>
        <taxon>Dikarya</taxon>
        <taxon>Ascomycota</taxon>
        <taxon>Pezizomycotina</taxon>
        <taxon>Dothideomycetes</taxon>
        <taxon>Pleosporomycetidae</taxon>
        <taxon>Pleosporales</taxon>
        <taxon>Massarineae</taxon>
        <taxon>Massarinaceae</taxon>
        <taxon>Byssothecium</taxon>
    </lineage>
</organism>
<dbReference type="PANTHER" id="PTHR46206">
    <property type="entry name" value="CYTOCHROME P450"/>
    <property type="match status" value="1"/>
</dbReference>
<dbReference type="InterPro" id="IPR017972">
    <property type="entry name" value="Cyt_P450_CS"/>
</dbReference>
<protein>
    <submittedName>
        <fullName evidence="9">Cytochrome P450</fullName>
    </submittedName>
</protein>
<evidence type="ECO:0000313" key="9">
    <source>
        <dbReference type="EMBL" id="KAF1962957.1"/>
    </source>
</evidence>
<keyword evidence="4 7" id="KW-0479">Metal-binding</keyword>
<dbReference type="AlphaFoldDB" id="A0A6A5UPG0"/>
<keyword evidence="6 7" id="KW-0408">Iron</keyword>
<keyword evidence="7 8" id="KW-0349">Heme</keyword>
<evidence type="ECO:0000256" key="6">
    <source>
        <dbReference type="ARBA" id="ARBA00023004"/>
    </source>
</evidence>
<name>A0A6A5UPG0_9PLEO</name>
<dbReference type="CDD" id="cd11041">
    <property type="entry name" value="CYP503A1-like"/>
    <property type="match status" value="1"/>
</dbReference>
<dbReference type="GO" id="GO:0005506">
    <property type="term" value="F:iron ion binding"/>
    <property type="evidence" value="ECO:0007669"/>
    <property type="project" value="InterPro"/>
</dbReference>
<keyword evidence="10" id="KW-1185">Reference proteome</keyword>
<proteinExistence type="inferred from homology"/>
<dbReference type="PRINTS" id="PR00465">
    <property type="entry name" value="EP450IV"/>
</dbReference>
<dbReference type="Pfam" id="PF00067">
    <property type="entry name" value="p450"/>
    <property type="match status" value="1"/>
</dbReference>
<feature type="binding site" description="axial binding residue" evidence="7">
    <location>
        <position position="337"/>
    </location>
    <ligand>
        <name>heme</name>
        <dbReference type="ChEBI" id="CHEBI:30413"/>
    </ligand>
    <ligandPart>
        <name>Fe</name>
        <dbReference type="ChEBI" id="CHEBI:18248"/>
    </ligandPart>
</feature>
<dbReference type="InterPro" id="IPR036396">
    <property type="entry name" value="Cyt_P450_sf"/>
</dbReference>
<sequence length="392" mass="44665">MEVKYTKINTDAPIVAHSIKADLTPALARLNGVVYEEVERSLSEEMPECEDWTPVNIYMTMCNMVAKISGRVFVGPDLCRDKVYVETAIQYTLDIVDVLHSVKLIKPWLRPFLVPRLPEVKRLRKREQTAEELLNPIVQERMEAARNDPNYQHPDDMLSWILNRSEDFGYHSSKEIAKMQLGLTFAAIHTTTSTATNAFYTLAAQPEYVQPLRDEIIAVMAKNGDTINTRALQQMVKLDSFMREVMRMYPTGLTSFARKVLRGFTLSNGQYIPEGVVIECAAYAISQDPEIYPDADKFDGFRFYKLREGGTATDHARNQFVTTNEQNLTWGYDRHACPGRFFAANEIKMLVAKVLLNFDFKNENGSLERYASIEVGKTSSVDGSKNLLFKRI</sequence>
<reference evidence="9" key="1">
    <citation type="journal article" date="2020" name="Stud. Mycol.">
        <title>101 Dothideomycetes genomes: a test case for predicting lifestyles and emergence of pathogens.</title>
        <authorList>
            <person name="Haridas S."/>
            <person name="Albert R."/>
            <person name="Binder M."/>
            <person name="Bloem J."/>
            <person name="Labutti K."/>
            <person name="Salamov A."/>
            <person name="Andreopoulos B."/>
            <person name="Baker S."/>
            <person name="Barry K."/>
            <person name="Bills G."/>
            <person name="Bluhm B."/>
            <person name="Cannon C."/>
            <person name="Castanera R."/>
            <person name="Culley D."/>
            <person name="Daum C."/>
            <person name="Ezra D."/>
            <person name="Gonzalez J."/>
            <person name="Henrissat B."/>
            <person name="Kuo A."/>
            <person name="Liang C."/>
            <person name="Lipzen A."/>
            <person name="Lutzoni F."/>
            <person name="Magnuson J."/>
            <person name="Mondo S."/>
            <person name="Nolan M."/>
            <person name="Ohm R."/>
            <person name="Pangilinan J."/>
            <person name="Park H.-J."/>
            <person name="Ramirez L."/>
            <person name="Alfaro M."/>
            <person name="Sun H."/>
            <person name="Tritt A."/>
            <person name="Yoshinaga Y."/>
            <person name="Zwiers L.-H."/>
            <person name="Turgeon B."/>
            <person name="Goodwin S."/>
            <person name="Spatafora J."/>
            <person name="Crous P."/>
            <person name="Grigoriev I."/>
        </authorList>
    </citation>
    <scope>NUCLEOTIDE SEQUENCE</scope>
    <source>
        <strain evidence="9">CBS 675.92</strain>
    </source>
</reference>
<accession>A0A6A5UPG0</accession>
<dbReference type="SUPFAM" id="SSF48264">
    <property type="entry name" value="Cytochrome P450"/>
    <property type="match status" value="1"/>
</dbReference>
<evidence type="ECO:0000256" key="4">
    <source>
        <dbReference type="ARBA" id="ARBA00022723"/>
    </source>
</evidence>
<dbReference type="GO" id="GO:0016705">
    <property type="term" value="F:oxidoreductase activity, acting on paired donors, with incorporation or reduction of molecular oxygen"/>
    <property type="evidence" value="ECO:0007669"/>
    <property type="project" value="InterPro"/>
</dbReference>
<keyword evidence="5 8" id="KW-0560">Oxidoreductase</keyword>
<dbReference type="GO" id="GO:0004497">
    <property type="term" value="F:monooxygenase activity"/>
    <property type="evidence" value="ECO:0007669"/>
    <property type="project" value="UniProtKB-KW"/>
</dbReference>
<dbReference type="PANTHER" id="PTHR46206:SF7">
    <property type="entry name" value="P450, PUTATIVE (EUROFUNG)-RELATED"/>
    <property type="match status" value="1"/>
</dbReference>
<dbReference type="InterPro" id="IPR001128">
    <property type="entry name" value="Cyt_P450"/>
</dbReference>
<gene>
    <name evidence="9" type="ORF">CC80DRAFT_487391</name>
</gene>
<dbReference type="PROSITE" id="PS00086">
    <property type="entry name" value="CYTOCHROME_P450"/>
    <property type="match status" value="1"/>
</dbReference>
<evidence type="ECO:0000256" key="7">
    <source>
        <dbReference type="PIRSR" id="PIRSR602403-1"/>
    </source>
</evidence>
<evidence type="ECO:0000256" key="2">
    <source>
        <dbReference type="ARBA" id="ARBA00004685"/>
    </source>
</evidence>
<dbReference type="InterPro" id="IPR002403">
    <property type="entry name" value="Cyt_P450_E_grp-IV"/>
</dbReference>
<comment type="cofactor">
    <cofactor evidence="1 7">
        <name>heme</name>
        <dbReference type="ChEBI" id="CHEBI:30413"/>
    </cofactor>
</comment>
<evidence type="ECO:0000256" key="3">
    <source>
        <dbReference type="ARBA" id="ARBA00010617"/>
    </source>
</evidence>
<dbReference type="EMBL" id="ML976978">
    <property type="protein sequence ID" value="KAF1962957.1"/>
    <property type="molecule type" value="Genomic_DNA"/>
</dbReference>
<dbReference type="OrthoDB" id="1844152at2759"/>
<evidence type="ECO:0000256" key="8">
    <source>
        <dbReference type="RuleBase" id="RU000461"/>
    </source>
</evidence>
<evidence type="ECO:0000256" key="1">
    <source>
        <dbReference type="ARBA" id="ARBA00001971"/>
    </source>
</evidence>
<evidence type="ECO:0000313" key="10">
    <source>
        <dbReference type="Proteomes" id="UP000800035"/>
    </source>
</evidence>
<dbReference type="Proteomes" id="UP000800035">
    <property type="component" value="Unassembled WGS sequence"/>
</dbReference>